<accession>A0A182JNH5</accession>
<dbReference type="EnsemblMetazoa" id="ACHR000059-RA">
    <property type="protein sequence ID" value="ACHR000059-PA"/>
    <property type="gene ID" value="ACHR000059"/>
</dbReference>
<dbReference type="VEuPathDB" id="VectorBase:ACHR000059"/>
<dbReference type="Proteomes" id="UP000075881">
    <property type="component" value="Unassembled WGS sequence"/>
</dbReference>
<evidence type="ECO:0000313" key="1">
    <source>
        <dbReference type="EnsemblMetazoa" id="ACHR000059-PA"/>
    </source>
</evidence>
<keyword evidence="2" id="KW-1185">Reference proteome</keyword>
<name>A0A182JNH5_9DIPT</name>
<dbReference type="AlphaFoldDB" id="A0A182JNH5"/>
<protein>
    <submittedName>
        <fullName evidence="1">Uncharacterized protein</fullName>
    </submittedName>
</protein>
<reference evidence="2" key="1">
    <citation type="submission" date="2013-03" db="EMBL/GenBank/DDBJ databases">
        <title>The Genome Sequence of Anopheles christyi ACHKN1017.</title>
        <authorList>
            <consortium name="The Broad Institute Genomics Platform"/>
            <person name="Neafsey D.E."/>
            <person name="Besansky N."/>
            <person name="Walker B."/>
            <person name="Young S.K."/>
            <person name="Zeng Q."/>
            <person name="Gargeya S."/>
            <person name="Fitzgerald M."/>
            <person name="Haas B."/>
            <person name="Abouelleil A."/>
            <person name="Allen A.W."/>
            <person name="Alvarado L."/>
            <person name="Arachchi H.M."/>
            <person name="Berlin A.M."/>
            <person name="Chapman S.B."/>
            <person name="Gainer-Dewar J."/>
            <person name="Goldberg J."/>
            <person name="Griggs A."/>
            <person name="Gujja S."/>
            <person name="Hansen M."/>
            <person name="Howarth C."/>
            <person name="Imamovic A."/>
            <person name="Ireland A."/>
            <person name="Larimer J."/>
            <person name="McCowan C."/>
            <person name="Murphy C."/>
            <person name="Pearson M."/>
            <person name="Poon T.W."/>
            <person name="Priest M."/>
            <person name="Roberts A."/>
            <person name="Saif S."/>
            <person name="Shea T."/>
            <person name="Sisk P."/>
            <person name="Sykes S."/>
            <person name="Wortman J."/>
            <person name="Nusbaum C."/>
            <person name="Birren B."/>
        </authorList>
    </citation>
    <scope>NUCLEOTIDE SEQUENCE [LARGE SCALE GENOMIC DNA]</scope>
    <source>
        <strain evidence="2">ACHKN1017</strain>
    </source>
</reference>
<reference evidence="1" key="2">
    <citation type="submission" date="2020-05" db="UniProtKB">
        <authorList>
            <consortium name="EnsemblMetazoa"/>
        </authorList>
    </citation>
    <scope>IDENTIFICATION</scope>
    <source>
        <strain evidence="1">ACHKN1017</strain>
    </source>
</reference>
<evidence type="ECO:0000313" key="2">
    <source>
        <dbReference type="Proteomes" id="UP000075881"/>
    </source>
</evidence>
<sequence length="130" mass="15639">MTDWSTIEDSAFVSKEFVALRWRCARFAKEPQIPQMPPLYLYDDYDRCLEEFPVRATYCLVDSWIVPNDTNPLWSVIEQFSTDTKRTFRHDRLQRGLCMNRCHQLLTRFDGRTQMKYFRSRFVPIDSPEV</sequence>
<organism evidence="1 2">
    <name type="scientific">Anopheles christyi</name>
    <dbReference type="NCBI Taxonomy" id="43041"/>
    <lineage>
        <taxon>Eukaryota</taxon>
        <taxon>Metazoa</taxon>
        <taxon>Ecdysozoa</taxon>
        <taxon>Arthropoda</taxon>
        <taxon>Hexapoda</taxon>
        <taxon>Insecta</taxon>
        <taxon>Pterygota</taxon>
        <taxon>Neoptera</taxon>
        <taxon>Endopterygota</taxon>
        <taxon>Diptera</taxon>
        <taxon>Nematocera</taxon>
        <taxon>Culicoidea</taxon>
        <taxon>Culicidae</taxon>
        <taxon>Anophelinae</taxon>
        <taxon>Anopheles</taxon>
    </lineage>
</organism>
<proteinExistence type="predicted"/>